<evidence type="ECO:0000313" key="4">
    <source>
        <dbReference type="Proteomes" id="UP000224974"/>
    </source>
</evidence>
<dbReference type="AlphaFoldDB" id="A0A2C6CQV4"/>
<organism evidence="2 4">
    <name type="scientific">Budvicia aquatica</name>
    <dbReference type="NCBI Taxonomy" id="82979"/>
    <lineage>
        <taxon>Bacteria</taxon>
        <taxon>Pseudomonadati</taxon>
        <taxon>Pseudomonadota</taxon>
        <taxon>Gammaproteobacteria</taxon>
        <taxon>Enterobacterales</taxon>
        <taxon>Budviciaceae</taxon>
        <taxon>Budvicia</taxon>
    </lineage>
</organism>
<protein>
    <submittedName>
        <fullName evidence="2">Uncharacterized protein</fullName>
    </submittedName>
</protein>
<dbReference type="STRING" id="1111728.GCA_000427805_02913"/>
<reference evidence="2" key="1">
    <citation type="submission" date="2017-09" db="EMBL/GenBank/DDBJ databases">
        <title>FDA dAtabase for Regulatory Grade micrObial Sequences (FDA-ARGOS): Supporting development and validation of Infectious Disease Dx tests.</title>
        <authorList>
            <person name="Minogue T."/>
            <person name="Wolcott M."/>
            <person name="Wasieloski L."/>
            <person name="Aguilar W."/>
            <person name="Moore D."/>
            <person name="Tallon L.J."/>
            <person name="Sadzewicz L."/>
            <person name="Ott S."/>
            <person name="Zhao X."/>
            <person name="Nagaraj S."/>
            <person name="Vavikolanu K."/>
            <person name="Aluvathingal J."/>
            <person name="Nadendla S."/>
            <person name="Sichtig H."/>
        </authorList>
    </citation>
    <scope>NUCLEOTIDE SEQUENCE</scope>
    <source>
        <strain evidence="2">FDAARGOS_387</strain>
    </source>
</reference>
<sequence>MSVAGLDIVISIFTLLVAGVIVAILWLRSSLRGCSAFALCSTGQGVAVHSGQQHLLLISAEVSP</sequence>
<dbReference type="EMBL" id="CAADJA010000002">
    <property type="protein sequence ID" value="VFS47203.1"/>
    <property type="molecule type" value="Genomic_DNA"/>
</dbReference>
<dbReference type="EMBL" id="PDDX01000001">
    <property type="protein sequence ID" value="PHI29049.1"/>
    <property type="molecule type" value="Genomic_DNA"/>
</dbReference>
<evidence type="ECO:0000313" key="2">
    <source>
        <dbReference type="EMBL" id="PHI29049.1"/>
    </source>
</evidence>
<reference evidence="4" key="2">
    <citation type="submission" date="2017-09" db="EMBL/GenBank/DDBJ databases">
        <title>FDA dAtabase for Regulatory Grade micrObial Sequences (FDA-ARGOS): Supporting development and validation of Infectious Disease Dx tests.</title>
        <authorList>
            <person name="Minogue T."/>
            <person name="Wolcott M."/>
            <person name="Wasieloski L."/>
            <person name="Aguilar W."/>
            <person name="Moore D."/>
            <person name="Tallon L."/>
            <person name="Sadzewicz L."/>
            <person name="Ott S."/>
            <person name="Zhao X."/>
            <person name="Nagaraj S."/>
            <person name="Vavikolanu K."/>
            <person name="Aluvathingal J."/>
            <person name="Nadendla S."/>
            <person name="Sichtig H."/>
        </authorList>
    </citation>
    <scope>NUCLEOTIDE SEQUENCE [LARGE SCALE GENOMIC DNA]</scope>
    <source>
        <strain evidence="4">FDAARGOS_387</strain>
    </source>
</reference>
<name>A0A2C6CQV4_9GAMM</name>
<accession>A0A2C6CQV4</accession>
<keyword evidence="1" id="KW-0812">Transmembrane</keyword>
<reference evidence="3 5" key="3">
    <citation type="submission" date="2019-03" db="EMBL/GenBank/DDBJ databases">
        <authorList>
            <consortium name="Pathogen Informatics"/>
        </authorList>
    </citation>
    <scope>NUCLEOTIDE SEQUENCE [LARGE SCALE GENOMIC DNA]</scope>
    <source>
        <strain evidence="3 5">NCTC12282</strain>
    </source>
</reference>
<evidence type="ECO:0000313" key="5">
    <source>
        <dbReference type="Proteomes" id="UP000373449"/>
    </source>
</evidence>
<evidence type="ECO:0000313" key="3">
    <source>
        <dbReference type="EMBL" id="VFS47203.1"/>
    </source>
</evidence>
<feature type="transmembrane region" description="Helical" evidence="1">
    <location>
        <begin position="6"/>
        <end position="27"/>
    </location>
</feature>
<keyword evidence="1" id="KW-1133">Transmembrane helix</keyword>
<dbReference type="Proteomes" id="UP000373449">
    <property type="component" value="Unassembled WGS sequence"/>
</dbReference>
<proteinExistence type="predicted"/>
<dbReference type="Proteomes" id="UP000224974">
    <property type="component" value="Unassembled WGS sequence"/>
</dbReference>
<keyword evidence="4" id="KW-1185">Reference proteome</keyword>
<gene>
    <name evidence="2" type="ORF">CRN84_06820</name>
    <name evidence="3" type="ORF">NCTC12282_02138</name>
</gene>
<keyword evidence="1" id="KW-0472">Membrane</keyword>
<evidence type="ECO:0000256" key="1">
    <source>
        <dbReference type="SAM" id="Phobius"/>
    </source>
</evidence>